<dbReference type="GO" id="GO:2000406">
    <property type="term" value="P:positive regulation of T cell migration"/>
    <property type="evidence" value="ECO:0007669"/>
    <property type="project" value="TreeGrafter"/>
</dbReference>
<name>A0A7L2WAZ8_PANHA</name>
<dbReference type="PANTHER" id="PTHR23317">
    <property type="entry name" value="DEDICATOR OF CYTOKINESIS DOCK"/>
    <property type="match status" value="1"/>
</dbReference>
<dbReference type="Pfam" id="PF06920">
    <property type="entry name" value="DHR-2_Lobe_A"/>
    <property type="match status" value="1"/>
</dbReference>
<protein>
    <submittedName>
        <fullName evidence="4">DOCK8 protein</fullName>
    </submittedName>
</protein>
<dbReference type="InterPro" id="IPR046769">
    <property type="entry name" value="DOCKER_Lobe_A"/>
</dbReference>
<evidence type="ECO:0000313" key="5">
    <source>
        <dbReference type="Proteomes" id="UP000580171"/>
    </source>
</evidence>
<dbReference type="InterPro" id="IPR027357">
    <property type="entry name" value="DOCKER_dom"/>
</dbReference>
<comment type="similarity">
    <text evidence="2">Belongs to the DOCK family.</text>
</comment>
<dbReference type="PROSITE" id="PS51651">
    <property type="entry name" value="DOCKER"/>
    <property type="match status" value="1"/>
</dbReference>
<dbReference type="OrthoDB" id="47328at2759"/>
<keyword evidence="5" id="KW-1185">Reference proteome</keyword>
<dbReference type="InterPro" id="IPR043162">
    <property type="entry name" value="DOCK_C_lobe_C"/>
</dbReference>
<feature type="non-terminal residue" evidence="4">
    <location>
        <position position="300"/>
    </location>
</feature>
<dbReference type="GO" id="GO:0005085">
    <property type="term" value="F:guanyl-nucleotide exchange factor activity"/>
    <property type="evidence" value="ECO:0007669"/>
    <property type="project" value="UniProtKB-KW"/>
</dbReference>
<comment type="caution">
    <text evidence="4">The sequence shown here is derived from an EMBL/GenBank/DDBJ whole genome shotgun (WGS) entry which is preliminary data.</text>
</comment>
<dbReference type="Gene3D" id="1.25.40.410">
    <property type="match status" value="1"/>
</dbReference>
<dbReference type="AlphaFoldDB" id="A0A7L2WAZ8"/>
<reference evidence="4 5" key="1">
    <citation type="submission" date="2019-09" db="EMBL/GenBank/DDBJ databases">
        <title>Bird 10,000 Genomes (B10K) Project - Family phase.</title>
        <authorList>
            <person name="Zhang G."/>
        </authorList>
    </citation>
    <scope>NUCLEOTIDE SEQUENCE [LARGE SCALE GENOMIC DNA]</scope>
    <source>
        <strain evidence="4">B10K-DU-012-58</strain>
        <tissue evidence="4">Muscle</tissue>
    </source>
</reference>
<dbReference type="Pfam" id="PF20422">
    <property type="entry name" value="DHR-2_Lobe_B"/>
    <property type="match status" value="1"/>
</dbReference>
<keyword evidence="1" id="KW-0344">Guanine-nucleotide releasing factor</keyword>
<dbReference type="EMBL" id="VYZV01005594">
    <property type="protein sequence ID" value="NXS66137.1"/>
    <property type="molecule type" value="Genomic_DNA"/>
</dbReference>
<dbReference type="GO" id="GO:1903905">
    <property type="term" value="P:positive regulation of establishment of T cell polarity"/>
    <property type="evidence" value="ECO:0007669"/>
    <property type="project" value="TreeGrafter"/>
</dbReference>
<evidence type="ECO:0000259" key="3">
    <source>
        <dbReference type="PROSITE" id="PS51651"/>
    </source>
</evidence>
<dbReference type="InterPro" id="IPR026791">
    <property type="entry name" value="DOCK"/>
</dbReference>
<evidence type="ECO:0000313" key="4">
    <source>
        <dbReference type="EMBL" id="NXS66137.1"/>
    </source>
</evidence>
<feature type="domain" description="DOCKER" evidence="3">
    <location>
        <begin position="1"/>
        <end position="300"/>
    </location>
</feature>
<organism evidence="4 5">
    <name type="scientific">Pandion haliaetus</name>
    <name type="common">Osprey</name>
    <name type="synonym">Falco haliaetus</name>
    <dbReference type="NCBI Taxonomy" id="56262"/>
    <lineage>
        <taxon>Eukaryota</taxon>
        <taxon>Metazoa</taxon>
        <taxon>Chordata</taxon>
        <taxon>Craniata</taxon>
        <taxon>Vertebrata</taxon>
        <taxon>Euteleostomi</taxon>
        <taxon>Archelosauria</taxon>
        <taxon>Archosauria</taxon>
        <taxon>Dinosauria</taxon>
        <taxon>Saurischia</taxon>
        <taxon>Theropoda</taxon>
        <taxon>Coelurosauria</taxon>
        <taxon>Aves</taxon>
        <taxon>Neognathae</taxon>
        <taxon>Neoaves</taxon>
        <taxon>Telluraves</taxon>
        <taxon>Accipitrimorphae</taxon>
        <taxon>Accipitriformes</taxon>
        <taxon>Pandionidae</taxon>
        <taxon>Pandion</taxon>
    </lineage>
</organism>
<dbReference type="GO" id="GO:0007264">
    <property type="term" value="P:small GTPase-mediated signal transduction"/>
    <property type="evidence" value="ECO:0007669"/>
    <property type="project" value="InterPro"/>
</dbReference>
<proteinExistence type="inferred from homology"/>
<evidence type="ECO:0000256" key="1">
    <source>
        <dbReference type="ARBA" id="ARBA00022658"/>
    </source>
</evidence>
<dbReference type="Pfam" id="PF20421">
    <property type="entry name" value="DHR-2_Lobe_C"/>
    <property type="match status" value="1"/>
</dbReference>
<dbReference type="Gene3D" id="1.20.58.740">
    <property type="match status" value="1"/>
</dbReference>
<evidence type="ECO:0000256" key="2">
    <source>
        <dbReference type="PROSITE-ProRule" id="PRU00984"/>
    </source>
</evidence>
<dbReference type="InterPro" id="IPR046770">
    <property type="entry name" value="DOCKER_Lobe_B"/>
</dbReference>
<dbReference type="Proteomes" id="UP000580171">
    <property type="component" value="Unassembled WGS sequence"/>
</dbReference>
<sequence length="300" mass="34474">LSPDEDGICSGRYFSESGLVGLLEQAAELFSTGGLYETVNEVYKIVIPILEAHRDFRKLTLTHSKLQKAFDSIISKVLVRQGTASKTHCWVALFCNKHSGIILFHFQGFYGQCFGEDAVEVIKDSAPVDKRKLDPNKAYIQITFVEPYFDEYEMKDRVTYFEKNFNLCRFMYTTPFTMDGRPRGELSEQYKRNTILTTMHAFPYIKTRINVIQKEEFILTPIEVAIEDMRKKTQELTAATNQEPPDAKMLQMVLQGSVGATVNQGPLEVAQVFLAEIPADPKLYRHHNKLRLCFKEFIMR</sequence>
<accession>A0A7L2WAZ8</accession>
<feature type="non-terminal residue" evidence="4">
    <location>
        <position position="1"/>
    </location>
</feature>
<dbReference type="FunFam" id="1.20.58.740:FF:000002">
    <property type="entry name" value="Dedicator of cytokinesis protein 7"/>
    <property type="match status" value="1"/>
</dbReference>
<dbReference type="PANTHER" id="PTHR23317:SF74">
    <property type="entry name" value="DEDICATOR OF CYTOKINESIS PROTEIN 8"/>
    <property type="match status" value="1"/>
</dbReference>
<dbReference type="InterPro" id="IPR046773">
    <property type="entry name" value="DOCKER_Lobe_C"/>
</dbReference>
<gene>
    <name evidence="4" type="primary">Dock8</name>
    <name evidence="4" type="ORF">PANHAL_R09753</name>
</gene>
<dbReference type="GO" id="GO:0031252">
    <property type="term" value="C:cell leading edge"/>
    <property type="evidence" value="ECO:0007669"/>
    <property type="project" value="TreeGrafter"/>
</dbReference>
<dbReference type="InterPro" id="IPR043161">
    <property type="entry name" value="DOCK_C_lobe_A"/>
</dbReference>